<name>A0A7S0RZQ1_9CHLO</name>
<feature type="compositionally biased region" description="Pro residues" evidence="6">
    <location>
        <begin position="140"/>
        <end position="150"/>
    </location>
</feature>
<dbReference type="InterPro" id="IPR001471">
    <property type="entry name" value="AP2/ERF_dom"/>
</dbReference>
<dbReference type="PRINTS" id="PR00367">
    <property type="entry name" value="ETHRSPELEMNT"/>
</dbReference>
<evidence type="ECO:0000256" key="2">
    <source>
        <dbReference type="ARBA" id="ARBA00023015"/>
    </source>
</evidence>
<dbReference type="PANTHER" id="PTHR31194">
    <property type="entry name" value="SHN SHINE , DNA BINDING / TRANSCRIPTION FACTOR"/>
    <property type="match status" value="1"/>
</dbReference>
<dbReference type="InterPro" id="IPR036955">
    <property type="entry name" value="AP2/ERF_dom_sf"/>
</dbReference>
<accession>A0A7S0RZQ1</accession>
<feature type="domain" description="AP2/ERF" evidence="7">
    <location>
        <begin position="164"/>
        <end position="221"/>
    </location>
</feature>
<comment type="subcellular location">
    <subcellularLocation>
        <location evidence="1">Nucleus</location>
    </subcellularLocation>
</comment>
<dbReference type="GO" id="GO:0003700">
    <property type="term" value="F:DNA-binding transcription factor activity"/>
    <property type="evidence" value="ECO:0007669"/>
    <property type="project" value="InterPro"/>
</dbReference>
<dbReference type="GO" id="GO:0005634">
    <property type="term" value="C:nucleus"/>
    <property type="evidence" value="ECO:0007669"/>
    <property type="project" value="UniProtKB-SubCell"/>
</dbReference>
<feature type="compositionally biased region" description="Basic and acidic residues" evidence="6">
    <location>
        <begin position="362"/>
        <end position="375"/>
    </location>
</feature>
<keyword evidence="2" id="KW-0805">Transcription regulation</keyword>
<dbReference type="SMART" id="SM00380">
    <property type="entry name" value="AP2"/>
    <property type="match status" value="1"/>
</dbReference>
<dbReference type="PANTHER" id="PTHR31194:SF140">
    <property type="entry name" value="ETHYLENE-RESPONSIVE TRANSCRIPTION FACTOR CRF2"/>
    <property type="match status" value="1"/>
</dbReference>
<dbReference type="InterPro" id="IPR050913">
    <property type="entry name" value="AP2/ERF_ERF"/>
</dbReference>
<dbReference type="AlphaFoldDB" id="A0A7S0RZQ1"/>
<feature type="compositionally biased region" description="Basic residues" evidence="6">
    <location>
        <begin position="288"/>
        <end position="302"/>
    </location>
</feature>
<feature type="region of interest" description="Disordered" evidence="6">
    <location>
        <begin position="113"/>
        <end position="170"/>
    </location>
</feature>
<feature type="region of interest" description="Disordered" evidence="6">
    <location>
        <begin position="229"/>
        <end position="248"/>
    </location>
</feature>
<evidence type="ECO:0000256" key="3">
    <source>
        <dbReference type="ARBA" id="ARBA00023125"/>
    </source>
</evidence>
<dbReference type="Gene3D" id="3.30.730.10">
    <property type="entry name" value="AP2/ERF domain"/>
    <property type="match status" value="1"/>
</dbReference>
<dbReference type="GO" id="GO:0003677">
    <property type="term" value="F:DNA binding"/>
    <property type="evidence" value="ECO:0007669"/>
    <property type="project" value="UniProtKB-KW"/>
</dbReference>
<evidence type="ECO:0000259" key="7">
    <source>
        <dbReference type="PROSITE" id="PS51032"/>
    </source>
</evidence>
<feature type="compositionally biased region" description="Basic and acidic residues" evidence="6">
    <location>
        <begin position="274"/>
        <end position="287"/>
    </location>
</feature>
<dbReference type="InterPro" id="IPR016177">
    <property type="entry name" value="DNA-bd_dom_sf"/>
</dbReference>
<evidence type="ECO:0000256" key="6">
    <source>
        <dbReference type="SAM" id="MobiDB-lite"/>
    </source>
</evidence>
<dbReference type="EMBL" id="HBFB01029494">
    <property type="protein sequence ID" value="CAD8692305.1"/>
    <property type="molecule type" value="Transcribed_RNA"/>
</dbReference>
<keyword evidence="3" id="KW-0238">DNA-binding</keyword>
<evidence type="ECO:0000313" key="8">
    <source>
        <dbReference type="EMBL" id="CAD8692305.1"/>
    </source>
</evidence>
<gene>
    <name evidence="8" type="ORF">CLEI1391_LOCUS16488</name>
</gene>
<keyword evidence="5" id="KW-0539">Nucleus</keyword>
<proteinExistence type="predicted"/>
<dbReference type="SUPFAM" id="SSF54171">
    <property type="entry name" value="DNA-binding domain"/>
    <property type="match status" value="1"/>
</dbReference>
<dbReference type="PROSITE" id="PS51032">
    <property type="entry name" value="AP2_ERF"/>
    <property type="match status" value="1"/>
</dbReference>
<sequence>MAQQQGGPPAIYAVPPVVAAVSVAAVRPPGSAVQVSPPVVALPQQMPAVAPPYMQGRSVGPPPVLAPRASAGGPRPPPAVVVPSQAPVPAYMTSQRSAAAAAAVAVAATAAAEAASSSEHDSDEDGKSPRKRNKGNKKAPPIPFEEPMPQLPQGGAISKGPNKTYRGVRQRPWGKWAAEIRDPTVGARRWLGTFDTAEEAARAYDAAARQIRGPAARCNFPLPEELAAQQAEVPPPPRHDPGMRRRAEAAPAQIGLAPMGMANIPPVMNGMDGGHGEEGVEDHEQLQHQHHMVNQHNLRRPRPAPDAVVPPGMSGLDDPLITSPSGLGVADIHGVMSVQDAMHVHSIGGINGGSPEAFLHMKKEPGPAGQRDRQRSTTNIGVSGLPEWPPAGSLGSGGMGLSPVLRGMMGTSPMYGKSVDMVDVCTQLMGGGVDPLSNLGSLKNELMDPPPFSFTKDHDPDDDLNEEMMILGTTPNFGSLPNVGSSQFGRRTSNGPCAANGFHTGLMGGADDIDDIMGMSPDLPSMIRSPEIGSANFESFMRKNFPQAASSAGNPAGGATAAAAAAANGPMMQQAAPSWATAPVATNNA</sequence>
<feature type="region of interest" description="Disordered" evidence="6">
    <location>
        <begin position="273"/>
        <end position="316"/>
    </location>
</feature>
<organism evidence="8">
    <name type="scientific">Chlamydomonas leiostraca</name>
    <dbReference type="NCBI Taxonomy" id="1034604"/>
    <lineage>
        <taxon>Eukaryota</taxon>
        <taxon>Viridiplantae</taxon>
        <taxon>Chlorophyta</taxon>
        <taxon>core chlorophytes</taxon>
        <taxon>Chlorophyceae</taxon>
        <taxon>CS clade</taxon>
        <taxon>Chlamydomonadales</taxon>
        <taxon>Chlamydomonadaceae</taxon>
        <taxon>Chlamydomonas</taxon>
    </lineage>
</organism>
<dbReference type="CDD" id="cd00018">
    <property type="entry name" value="AP2"/>
    <property type="match status" value="1"/>
</dbReference>
<protein>
    <recommendedName>
        <fullName evidence="7">AP2/ERF domain-containing protein</fullName>
    </recommendedName>
</protein>
<keyword evidence="4" id="KW-0804">Transcription</keyword>
<feature type="region of interest" description="Disordered" evidence="6">
    <location>
        <begin position="362"/>
        <end position="395"/>
    </location>
</feature>
<feature type="compositionally biased region" description="Basic and acidic residues" evidence="6">
    <location>
        <begin position="237"/>
        <end position="248"/>
    </location>
</feature>
<evidence type="ECO:0000256" key="5">
    <source>
        <dbReference type="ARBA" id="ARBA00023242"/>
    </source>
</evidence>
<dbReference type="FunFam" id="3.30.730.10:FF:000001">
    <property type="entry name" value="Ethylene-responsive transcription factor 2"/>
    <property type="match status" value="1"/>
</dbReference>
<evidence type="ECO:0000256" key="1">
    <source>
        <dbReference type="ARBA" id="ARBA00004123"/>
    </source>
</evidence>
<dbReference type="Pfam" id="PF00847">
    <property type="entry name" value="AP2"/>
    <property type="match status" value="1"/>
</dbReference>
<evidence type="ECO:0000256" key="4">
    <source>
        <dbReference type="ARBA" id="ARBA00023163"/>
    </source>
</evidence>
<reference evidence="8" key="1">
    <citation type="submission" date="2021-01" db="EMBL/GenBank/DDBJ databases">
        <authorList>
            <person name="Corre E."/>
            <person name="Pelletier E."/>
            <person name="Niang G."/>
            <person name="Scheremetjew M."/>
            <person name="Finn R."/>
            <person name="Kale V."/>
            <person name="Holt S."/>
            <person name="Cochrane G."/>
            <person name="Meng A."/>
            <person name="Brown T."/>
            <person name="Cohen L."/>
        </authorList>
    </citation>
    <scope>NUCLEOTIDE SEQUENCE</scope>
    <source>
        <strain evidence="8">SAG 11-49</strain>
    </source>
</reference>